<accession>A0A7W3YD28</accession>
<evidence type="ECO:0000313" key="9">
    <source>
        <dbReference type="EMBL" id="MBB1086731.1"/>
    </source>
</evidence>
<evidence type="ECO:0000313" key="10">
    <source>
        <dbReference type="Proteomes" id="UP000518255"/>
    </source>
</evidence>
<keyword evidence="4 6" id="KW-0378">Hydrolase</keyword>
<dbReference type="Gene3D" id="1.10.287.1040">
    <property type="entry name" value="Exonuclease VII, small subunit"/>
    <property type="match status" value="1"/>
</dbReference>
<gene>
    <name evidence="6" type="primary">xseB</name>
    <name evidence="9" type="ORF">H5R63_08070</name>
    <name evidence="8" type="ORF">H5R64_08225</name>
</gene>
<dbReference type="EMBL" id="JACIUZ010000044">
    <property type="protein sequence ID" value="MBB1063740.1"/>
    <property type="molecule type" value="Genomic_DNA"/>
</dbReference>
<comment type="catalytic activity">
    <reaction evidence="6">
        <text>Exonucleolytic cleavage in either 5'- to 3'- or 3'- to 5'-direction to yield nucleoside 5'-phosphates.</text>
        <dbReference type="EC" id="3.1.11.6"/>
    </reaction>
</comment>
<feature type="region of interest" description="Disordered" evidence="7">
    <location>
        <begin position="61"/>
        <end position="99"/>
    </location>
</feature>
<dbReference type="PANTHER" id="PTHR34137">
    <property type="entry name" value="EXODEOXYRIBONUCLEASE 7 SMALL SUBUNIT"/>
    <property type="match status" value="1"/>
</dbReference>
<dbReference type="GO" id="GO:0005829">
    <property type="term" value="C:cytosol"/>
    <property type="evidence" value="ECO:0007669"/>
    <property type="project" value="TreeGrafter"/>
</dbReference>
<evidence type="ECO:0000313" key="8">
    <source>
        <dbReference type="EMBL" id="MBB1063740.1"/>
    </source>
</evidence>
<protein>
    <recommendedName>
        <fullName evidence="6">Exodeoxyribonuclease 7 small subunit</fullName>
        <ecNumber evidence="6">3.1.11.6</ecNumber>
    </recommendedName>
    <alternativeName>
        <fullName evidence="6">Exodeoxyribonuclease VII small subunit</fullName>
        <shortName evidence="6">Exonuclease VII small subunit</shortName>
    </alternativeName>
</protein>
<reference evidence="10 11" key="1">
    <citation type="submission" date="2020-07" db="EMBL/GenBank/DDBJ databases">
        <title>Description of Limosilactobacillus balticus sp. nov., Limosilactobacillus agrestis sp. nov., Limosilactobacillus albertensis sp. nov., Limosilactobacillus rudii sp. nov., Limosilactobacillus fastidiosus sp. nov., five novel Limosilactobacillus species isolated from the vertebrate gastrointestinal tract, and proposal of 6 subspecies of Limosilactobacillus reuteri adapted to the gastrointestinal tract of specific vertebrate hosts.</title>
        <authorList>
            <person name="Li F."/>
            <person name="Cheng C."/>
            <person name="Zheng J."/>
            <person name="Quevedo R.M."/>
            <person name="Li J."/>
            <person name="Roos S."/>
            <person name="Gaenzle M.G."/>
            <person name="Walter J."/>
        </authorList>
    </citation>
    <scope>NUCLEOTIDE SEQUENCE [LARGE SCALE GENOMIC DNA]</scope>
    <source>
        <strain evidence="9 10">WF-MA3-C</strain>
        <strain evidence="8 11">WF-MO7-1</strain>
    </source>
</reference>
<evidence type="ECO:0000256" key="2">
    <source>
        <dbReference type="ARBA" id="ARBA00022490"/>
    </source>
</evidence>
<evidence type="ECO:0000256" key="5">
    <source>
        <dbReference type="ARBA" id="ARBA00022839"/>
    </source>
</evidence>
<dbReference type="Proteomes" id="UP000544052">
    <property type="component" value="Unassembled WGS sequence"/>
</dbReference>
<dbReference type="GO" id="GO:0008855">
    <property type="term" value="F:exodeoxyribonuclease VII activity"/>
    <property type="evidence" value="ECO:0007669"/>
    <property type="project" value="UniProtKB-UniRule"/>
</dbReference>
<evidence type="ECO:0000256" key="7">
    <source>
        <dbReference type="SAM" id="MobiDB-lite"/>
    </source>
</evidence>
<dbReference type="EMBL" id="JACIUY010000064">
    <property type="protein sequence ID" value="MBB1086731.1"/>
    <property type="molecule type" value="Genomic_DNA"/>
</dbReference>
<comment type="subcellular location">
    <subcellularLocation>
        <location evidence="6">Cytoplasm</location>
    </subcellularLocation>
</comment>
<evidence type="ECO:0000256" key="6">
    <source>
        <dbReference type="HAMAP-Rule" id="MF_00337"/>
    </source>
</evidence>
<comment type="similarity">
    <text evidence="1 6">Belongs to the XseB family.</text>
</comment>
<organism evidence="9 10">
    <name type="scientific">Limosilactobacillus fastidiosus</name>
    <dbReference type="NCBI Taxonomy" id="2759855"/>
    <lineage>
        <taxon>Bacteria</taxon>
        <taxon>Bacillati</taxon>
        <taxon>Bacillota</taxon>
        <taxon>Bacilli</taxon>
        <taxon>Lactobacillales</taxon>
        <taxon>Lactobacillaceae</taxon>
        <taxon>Limosilactobacillus</taxon>
    </lineage>
</organism>
<dbReference type="SUPFAM" id="SSF116842">
    <property type="entry name" value="XseB-like"/>
    <property type="match status" value="1"/>
</dbReference>
<proteinExistence type="inferred from homology"/>
<name>A0A7W3YD28_9LACO</name>
<evidence type="ECO:0000256" key="1">
    <source>
        <dbReference type="ARBA" id="ARBA00009998"/>
    </source>
</evidence>
<dbReference type="InterPro" id="IPR003761">
    <property type="entry name" value="Exonuc_VII_S"/>
</dbReference>
<dbReference type="NCBIfam" id="NF002138">
    <property type="entry name" value="PRK00977.1-2"/>
    <property type="match status" value="1"/>
</dbReference>
<evidence type="ECO:0000313" key="11">
    <source>
        <dbReference type="Proteomes" id="UP000544052"/>
    </source>
</evidence>
<comment type="caution">
    <text evidence="9">The sequence shown here is derived from an EMBL/GenBank/DDBJ whole genome shotgun (WGS) entry which is preliminary data.</text>
</comment>
<sequence length="99" mass="10951">MKMAEEKKPTFEEQLNQLQQIVSHLEQGNVPLEEALSQYKEGIELARALQKKLTSAEKTLGSLIDDEGNEKQYEKATDDPSNNGGGNRGYGSDNEPLGE</sequence>
<dbReference type="InterPro" id="IPR037004">
    <property type="entry name" value="Exonuc_VII_ssu_sf"/>
</dbReference>
<evidence type="ECO:0000256" key="3">
    <source>
        <dbReference type="ARBA" id="ARBA00022722"/>
    </source>
</evidence>
<dbReference type="AlphaFoldDB" id="A0A7W3YD28"/>
<comment type="subunit">
    <text evidence="6">Heterooligomer composed of large and small subunits.</text>
</comment>
<keyword evidence="3 6" id="KW-0540">Nuclease</keyword>
<dbReference type="Pfam" id="PF02609">
    <property type="entry name" value="Exonuc_VII_S"/>
    <property type="match status" value="1"/>
</dbReference>
<keyword evidence="11" id="KW-1185">Reference proteome</keyword>
<keyword evidence="5 6" id="KW-0269">Exonuclease</keyword>
<comment type="function">
    <text evidence="6">Bidirectionally degrades single-stranded DNA into large acid-insoluble oligonucleotides, which are then degraded further into small acid-soluble oligonucleotides.</text>
</comment>
<dbReference type="PANTHER" id="PTHR34137:SF1">
    <property type="entry name" value="EXODEOXYRIBONUCLEASE 7 SMALL SUBUNIT"/>
    <property type="match status" value="1"/>
</dbReference>
<dbReference type="GO" id="GO:0009318">
    <property type="term" value="C:exodeoxyribonuclease VII complex"/>
    <property type="evidence" value="ECO:0007669"/>
    <property type="project" value="UniProtKB-UniRule"/>
</dbReference>
<dbReference type="Proteomes" id="UP000518255">
    <property type="component" value="Unassembled WGS sequence"/>
</dbReference>
<dbReference type="GO" id="GO:0006308">
    <property type="term" value="P:DNA catabolic process"/>
    <property type="evidence" value="ECO:0007669"/>
    <property type="project" value="UniProtKB-UniRule"/>
</dbReference>
<dbReference type="HAMAP" id="MF_00337">
    <property type="entry name" value="Exonuc_7_S"/>
    <property type="match status" value="1"/>
</dbReference>
<dbReference type="EC" id="3.1.11.6" evidence="6"/>
<dbReference type="NCBIfam" id="TIGR01280">
    <property type="entry name" value="xseB"/>
    <property type="match status" value="1"/>
</dbReference>
<keyword evidence="2 6" id="KW-0963">Cytoplasm</keyword>
<feature type="compositionally biased region" description="Basic and acidic residues" evidence="7">
    <location>
        <begin position="69"/>
        <end position="78"/>
    </location>
</feature>
<evidence type="ECO:0000256" key="4">
    <source>
        <dbReference type="ARBA" id="ARBA00022801"/>
    </source>
</evidence>